<name>A0A1H0TM81_9CLOT</name>
<keyword evidence="7" id="KW-1185">Reference proteome</keyword>
<dbReference type="Proteomes" id="UP000585258">
    <property type="component" value="Unassembled WGS sequence"/>
</dbReference>
<dbReference type="STRING" id="94869.SAMN04488529_107128"/>
<dbReference type="OrthoDB" id="9763054at2"/>
<comment type="similarity">
    <text evidence="1">Belongs to the bacterial solute-binding protein 1 family.</text>
</comment>
<evidence type="ECO:0000313" key="5">
    <source>
        <dbReference type="EMBL" id="MBB6713632.1"/>
    </source>
</evidence>
<sequence length="417" mass="45311">MKKVLTTILAAAVLCGCLAGCSSKKSDKVVKVFQLKVEINDALLDLAKKYEEETGVKVEITSVGGGADYGAALKAEFQKGTEPDIFMIQGVGDLGVWQHKVDDLSKEAWVSNAVKGTLDTVTKDGAIYGMPAATEGYGLIYNKSILDKAGVDPSTIDTFDKLKAAFATIDGKKAELGLDNVLSYTTKETWVTGNHTFNMALATQENPQQFMKDFVDGKADIVNNKIFKDWSNLVELLCTNSGGAALDTIDYSNQVGNFALGKTAFLHQGNWVAGDLAKLDIDFEMGFVPLAINNDTKVSGSIPVGVPMYWTVNKDSKANAEAKEFLNWMVSSETGQKSLVNDMKMIPAFTNFKVQTTDTLAKSITEFNKAEKTLPWTFTNLPDGFSMEKVGPIFSKFAKGEIDKEVMLKEIQATTAK</sequence>
<dbReference type="EMBL" id="JACKWY010000001">
    <property type="protein sequence ID" value="MBB6713632.1"/>
    <property type="molecule type" value="Genomic_DNA"/>
</dbReference>
<evidence type="ECO:0000313" key="7">
    <source>
        <dbReference type="Proteomes" id="UP000198597"/>
    </source>
</evidence>
<reference evidence="6 7" key="1">
    <citation type="submission" date="2016-10" db="EMBL/GenBank/DDBJ databases">
        <authorList>
            <person name="de Groot N.N."/>
        </authorList>
    </citation>
    <scope>NUCLEOTIDE SEQUENCE [LARGE SCALE GENOMIC DNA]</scope>
    <source>
        <strain evidence="6 7">DSM 12272</strain>
    </source>
</reference>
<feature type="signal peptide" evidence="4">
    <location>
        <begin position="1"/>
        <end position="19"/>
    </location>
</feature>
<dbReference type="PROSITE" id="PS51257">
    <property type="entry name" value="PROKAR_LIPOPROTEIN"/>
    <property type="match status" value="1"/>
</dbReference>
<accession>A0A1H0TM81</accession>
<evidence type="ECO:0000256" key="4">
    <source>
        <dbReference type="SAM" id="SignalP"/>
    </source>
</evidence>
<organism evidence="6 7">
    <name type="scientific">Clostridium gasigenes</name>
    <dbReference type="NCBI Taxonomy" id="94869"/>
    <lineage>
        <taxon>Bacteria</taxon>
        <taxon>Bacillati</taxon>
        <taxon>Bacillota</taxon>
        <taxon>Clostridia</taxon>
        <taxon>Eubacteriales</taxon>
        <taxon>Clostridiaceae</taxon>
        <taxon>Clostridium</taxon>
    </lineage>
</organism>
<evidence type="ECO:0000256" key="3">
    <source>
        <dbReference type="ARBA" id="ARBA00022729"/>
    </source>
</evidence>
<dbReference type="PANTHER" id="PTHR43649:SF34">
    <property type="entry name" value="ABC TRANSPORTER PERIPLASMIC-BINDING PROTEIN YCJN-RELATED"/>
    <property type="match status" value="1"/>
</dbReference>
<protein>
    <submittedName>
        <fullName evidence="5 6">Carbohydrate ABC transporter substrate-binding protein</fullName>
    </submittedName>
</protein>
<dbReference type="InterPro" id="IPR050490">
    <property type="entry name" value="Bact_solute-bd_prot1"/>
</dbReference>
<reference evidence="5 8" key="2">
    <citation type="submission" date="2020-08" db="EMBL/GenBank/DDBJ databases">
        <title>Clostridia isolated from Swiss meat.</title>
        <authorList>
            <person name="Wambui J."/>
            <person name="Stevens M.J.A."/>
            <person name="Stephan R."/>
        </authorList>
    </citation>
    <scope>NUCLEOTIDE SEQUENCE [LARGE SCALE GENOMIC DNA]</scope>
    <source>
        <strain evidence="5 8">CM001</strain>
    </source>
</reference>
<dbReference type="Gene3D" id="3.40.190.10">
    <property type="entry name" value="Periplasmic binding protein-like II"/>
    <property type="match status" value="2"/>
</dbReference>
<dbReference type="GO" id="GO:0055085">
    <property type="term" value="P:transmembrane transport"/>
    <property type="evidence" value="ECO:0007669"/>
    <property type="project" value="InterPro"/>
</dbReference>
<dbReference type="InterPro" id="IPR006059">
    <property type="entry name" value="SBP"/>
</dbReference>
<proteinExistence type="inferred from homology"/>
<evidence type="ECO:0000313" key="6">
    <source>
        <dbReference type="EMBL" id="SDP55083.1"/>
    </source>
</evidence>
<dbReference type="SUPFAM" id="SSF53850">
    <property type="entry name" value="Periplasmic binding protein-like II"/>
    <property type="match status" value="1"/>
</dbReference>
<gene>
    <name evidence="5" type="ORF">H7E68_02635</name>
    <name evidence="6" type="ORF">SAMN04488529_107128</name>
</gene>
<dbReference type="EMBL" id="FNJM01000007">
    <property type="protein sequence ID" value="SDP55083.1"/>
    <property type="molecule type" value="Genomic_DNA"/>
</dbReference>
<evidence type="ECO:0000313" key="8">
    <source>
        <dbReference type="Proteomes" id="UP000585258"/>
    </source>
</evidence>
<evidence type="ECO:0000256" key="1">
    <source>
        <dbReference type="ARBA" id="ARBA00008520"/>
    </source>
</evidence>
<dbReference type="Pfam" id="PF13416">
    <property type="entry name" value="SBP_bac_8"/>
    <property type="match status" value="1"/>
</dbReference>
<dbReference type="AlphaFoldDB" id="A0A1H0TM81"/>
<keyword evidence="3 4" id="KW-0732">Signal</keyword>
<dbReference type="Proteomes" id="UP000198597">
    <property type="component" value="Unassembled WGS sequence"/>
</dbReference>
<evidence type="ECO:0000256" key="2">
    <source>
        <dbReference type="ARBA" id="ARBA00022448"/>
    </source>
</evidence>
<feature type="chain" id="PRO_5038216856" evidence="4">
    <location>
        <begin position="20"/>
        <end position="417"/>
    </location>
</feature>
<dbReference type="PROSITE" id="PS01037">
    <property type="entry name" value="SBP_BACTERIAL_1"/>
    <property type="match status" value="1"/>
</dbReference>
<dbReference type="RefSeq" id="WP_089970430.1">
    <property type="nucleotide sequence ID" value="NZ_FNJM01000007.1"/>
</dbReference>
<dbReference type="PANTHER" id="PTHR43649">
    <property type="entry name" value="ARABINOSE-BINDING PROTEIN-RELATED"/>
    <property type="match status" value="1"/>
</dbReference>
<dbReference type="InterPro" id="IPR006061">
    <property type="entry name" value="SBP_1_CS"/>
</dbReference>
<keyword evidence="2" id="KW-0813">Transport</keyword>